<accession>A0A1V3L0W2</accession>
<comment type="caution">
    <text evidence="2">The sequence shown here is derived from an EMBL/GenBank/DDBJ whole genome shotgun (WGS) entry which is preliminary data.</text>
</comment>
<dbReference type="EMBL" id="MLAG01000009">
    <property type="protein sequence ID" value="OOF83594.1"/>
    <property type="molecule type" value="Genomic_DNA"/>
</dbReference>
<organism evidence="2 3">
    <name type="scientific">Rodentibacter ratti</name>
    <dbReference type="NCBI Taxonomy" id="1906745"/>
    <lineage>
        <taxon>Bacteria</taxon>
        <taxon>Pseudomonadati</taxon>
        <taxon>Pseudomonadota</taxon>
        <taxon>Gammaproteobacteria</taxon>
        <taxon>Pasteurellales</taxon>
        <taxon>Pasteurellaceae</taxon>
        <taxon>Rodentibacter</taxon>
    </lineage>
</organism>
<gene>
    <name evidence="2" type="ORF">BKG92_02560</name>
</gene>
<name>A0A1V3L0W2_9PAST</name>
<feature type="chain" id="PRO_5012573043" description="Lipoprotein" evidence="1">
    <location>
        <begin position="24"/>
        <end position="97"/>
    </location>
</feature>
<evidence type="ECO:0008006" key="4">
    <source>
        <dbReference type="Google" id="ProtNLM"/>
    </source>
</evidence>
<reference evidence="2 3" key="1">
    <citation type="submission" date="2016-10" db="EMBL/GenBank/DDBJ databases">
        <title>Rodentibacter gen. nov. and new species.</title>
        <authorList>
            <person name="Christensen H."/>
        </authorList>
    </citation>
    <scope>NUCLEOTIDE SEQUENCE [LARGE SCALE GENOMIC DNA]</scope>
    <source>
        <strain evidence="2 3">Ac81</strain>
    </source>
</reference>
<dbReference type="PROSITE" id="PS51257">
    <property type="entry name" value="PROKAR_LIPOPROTEIN"/>
    <property type="match status" value="1"/>
</dbReference>
<protein>
    <recommendedName>
        <fullName evidence="4">Lipoprotein</fullName>
    </recommendedName>
</protein>
<feature type="signal peptide" evidence="1">
    <location>
        <begin position="1"/>
        <end position="23"/>
    </location>
</feature>
<keyword evidence="1" id="KW-0732">Signal</keyword>
<proteinExistence type="predicted"/>
<dbReference type="AlphaFoldDB" id="A0A1V3L0W2"/>
<evidence type="ECO:0000256" key="1">
    <source>
        <dbReference type="SAM" id="SignalP"/>
    </source>
</evidence>
<evidence type="ECO:0000313" key="2">
    <source>
        <dbReference type="EMBL" id="OOF83594.1"/>
    </source>
</evidence>
<keyword evidence="3" id="KW-1185">Reference proteome</keyword>
<sequence length="97" mass="10808">MKKLSMVCSALFLAACSSQPSTQKDTGIYDMKTVQEYQAQVASGKTVTAEQKARATKDISDPIKMNASDSRQKVIYQRAPVIVPSIGFGYYRGYHHW</sequence>
<dbReference type="Proteomes" id="UP000188573">
    <property type="component" value="Unassembled WGS sequence"/>
</dbReference>
<evidence type="ECO:0000313" key="3">
    <source>
        <dbReference type="Proteomes" id="UP000188573"/>
    </source>
</evidence>